<dbReference type="SMART" id="SM00490">
    <property type="entry name" value="HELICc"/>
    <property type="match status" value="1"/>
</dbReference>
<accession>A0A800MS50</accession>
<dbReference type="RefSeq" id="WP_159347245.1">
    <property type="nucleotide sequence ID" value="NZ_JBALOT010000121.1"/>
</dbReference>
<keyword evidence="4" id="KW-0547">Nucleotide-binding</keyword>
<organism evidence="4 5">
    <name type="scientific">Cytobacillus firmus</name>
    <name type="common">Bacillus firmus</name>
    <dbReference type="NCBI Taxonomy" id="1399"/>
    <lineage>
        <taxon>Bacteria</taxon>
        <taxon>Bacillati</taxon>
        <taxon>Bacillota</taxon>
        <taxon>Bacilli</taxon>
        <taxon>Bacillales</taxon>
        <taxon>Bacillaceae</taxon>
        <taxon>Cytobacillus</taxon>
    </lineage>
</organism>
<dbReference type="InterPro" id="IPR049730">
    <property type="entry name" value="SNF2/RAD54-like_C"/>
</dbReference>
<dbReference type="Gene3D" id="3.40.50.300">
    <property type="entry name" value="P-loop containing nucleotide triphosphate hydrolases"/>
    <property type="match status" value="2"/>
</dbReference>
<dbReference type="Pfam" id="PF00176">
    <property type="entry name" value="SNF2-rel_dom"/>
    <property type="match status" value="1"/>
</dbReference>
<evidence type="ECO:0000313" key="4">
    <source>
        <dbReference type="EMBL" id="KAF0821376.1"/>
    </source>
</evidence>
<gene>
    <name evidence="4" type="ORF">KIS1582_4918</name>
</gene>
<keyword evidence="4" id="KW-0067">ATP-binding</keyword>
<dbReference type="Proteomes" id="UP000465778">
    <property type="component" value="Unassembled WGS sequence"/>
</dbReference>
<reference evidence="4 5" key="1">
    <citation type="journal article" date="2020" name="G3 (Bethesda)">
        <title>Whole Genome Sequencing and Comparative Genomics of Two Nematicidal Bacillus Strains Reveals a Wide Range of Possible Virulence Factors.</title>
        <authorList>
            <person name="Susic N."/>
            <person name="Janezic S."/>
            <person name="Rupnik M."/>
            <person name="Geric Stare B."/>
        </authorList>
    </citation>
    <scope>NUCLEOTIDE SEQUENCE [LARGE SCALE GENOMIC DNA]</scope>
    <source>
        <strain evidence="4 5">I-1582</strain>
    </source>
</reference>
<evidence type="ECO:0000313" key="5">
    <source>
        <dbReference type="Proteomes" id="UP000465778"/>
    </source>
</evidence>
<dbReference type="PANTHER" id="PTHR10799">
    <property type="entry name" value="SNF2/RAD54 HELICASE FAMILY"/>
    <property type="match status" value="1"/>
</dbReference>
<dbReference type="PROSITE" id="PS51192">
    <property type="entry name" value="HELICASE_ATP_BIND_1"/>
    <property type="match status" value="1"/>
</dbReference>
<feature type="domain" description="Helicase C-terminal" evidence="3">
    <location>
        <begin position="402"/>
        <end position="571"/>
    </location>
</feature>
<dbReference type="InterPro" id="IPR001650">
    <property type="entry name" value="Helicase_C-like"/>
</dbReference>
<dbReference type="EMBL" id="VDEM01000115">
    <property type="protein sequence ID" value="KAF0821376.1"/>
    <property type="molecule type" value="Genomic_DNA"/>
</dbReference>
<evidence type="ECO:0000259" key="3">
    <source>
        <dbReference type="PROSITE" id="PS51194"/>
    </source>
</evidence>
<sequence>MIKISYLEELHQVEISTNKPSKAFEEIRSGYAAGSTNLTLFSANRLVLPFWAFISSIQSLIYIIKKHATPYTLDSTMLNLIKKSASKRASYKDFRKMEQISPEKIKKLLKQKGFKRDLTPEQLRNVAKLYNFPAGATFTVPGGGKTTEALALFSLKKGSEQEKLFIVGPPIASVAWEKEISKCLDYPYRFANLTDGYDKINKNLSLNPDIMYISYDQLLTVFDLVLNHLTKFDFFMCVDESHRIKGGERVKRGKMLLSIAHLPEKKLIMSGTPLPNSTKDLIPQFKFLYPDCNFNESNIVHEMQDIFVRTTKEELEIPKYTIMLKRIKMSESQEKIYNLLKSEELRRIEALSKVELNMLRSLGRSSMKLLQAASNPSLLLTGLGTETQYRINQLITEDVSPKIKYVCSRVRELAANGKKVIVWTNFRKNVEQLTSLLVDLGADYIHGGVPSGSEDNPVTREAKIKRFHNDKMSFVLIANPAAAGEGISLHEVCNNALYLDRNYNAAQFLQSIDRIHRYGLKKNTKTEIEILISPYTIDESVQRRMEMKLEKMARVLNDPSLIVEMQYADEETYDECNGLLLEDANDFIKHLKGWR</sequence>
<name>A0A800MS50_CYTFI</name>
<dbReference type="GO" id="GO:0005524">
    <property type="term" value="F:ATP binding"/>
    <property type="evidence" value="ECO:0007669"/>
    <property type="project" value="InterPro"/>
</dbReference>
<keyword evidence="1" id="KW-0378">Hydrolase</keyword>
<keyword evidence="4" id="KW-0347">Helicase</keyword>
<dbReference type="InterPro" id="IPR014001">
    <property type="entry name" value="Helicase_ATP-bd"/>
</dbReference>
<dbReference type="SMART" id="SM00487">
    <property type="entry name" value="DEXDc"/>
    <property type="match status" value="1"/>
</dbReference>
<dbReference type="AlphaFoldDB" id="A0A800MS50"/>
<dbReference type="SUPFAM" id="SSF52540">
    <property type="entry name" value="P-loop containing nucleoside triphosphate hydrolases"/>
    <property type="match status" value="2"/>
</dbReference>
<comment type="caution">
    <text evidence="4">The sequence shown here is derived from an EMBL/GenBank/DDBJ whole genome shotgun (WGS) entry which is preliminary data.</text>
</comment>
<dbReference type="GO" id="GO:0016787">
    <property type="term" value="F:hydrolase activity"/>
    <property type="evidence" value="ECO:0007669"/>
    <property type="project" value="UniProtKB-KW"/>
</dbReference>
<dbReference type="PROSITE" id="PS51194">
    <property type="entry name" value="HELICASE_CTER"/>
    <property type="match status" value="1"/>
</dbReference>
<evidence type="ECO:0000256" key="1">
    <source>
        <dbReference type="ARBA" id="ARBA00022801"/>
    </source>
</evidence>
<dbReference type="Pfam" id="PF00271">
    <property type="entry name" value="Helicase_C"/>
    <property type="match status" value="1"/>
</dbReference>
<dbReference type="OrthoDB" id="9760715at2"/>
<evidence type="ECO:0000259" key="2">
    <source>
        <dbReference type="PROSITE" id="PS51192"/>
    </source>
</evidence>
<dbReference type="InterPro" id="IPR027417">
    <property type="entry name" value="P-loop_NTPase"/>
</dbReference>
<dbReference type="InterPro" id="IPR000330">
    <property type="entry name" value="SNF2_N"/>
</dbReference>
<protein>
    <submittedName>
        <fullName evidence="4">Helicase, SNF2 family</fullName>
    </submittedName>
</protein>
<dbReference type="CDD" id="cd18793">
    <property type="entry name" value="SF2_C_SNF"/>
    <property type="match status" value="1"/>
</dbReference>
<dbReference type="GO" id="GO:0004386">
    <property type="term" value="F:helicase activity"/>
    <property type="evidence" value="ECO:0007669"/>
    <property type="project" value="UniProtKB-KW"/>
</dbReference>
<proteinExistence type="predicted"/>
<feature type="domain" description="Helicase ATP-binding" evidence="2">
    <location>
        <begin position="126"/>
        <end position="291"/>
    </location>
</feature>